<gene>
    <name evidence="1" type="ORF">ACU52_08815</name>
</gene>
<sequence length="89" mass="9688">MSMLNNKVNGTLCRCDYRGRQLNTTNHTHQTYMPPCATGWTDAGSTAQGGISFSLFYNADNASHNTASGQCCMKASLNIYDAGRNKFIA</sequence>
<organism evidence="1 2">
    <name type="scientific">Xylanibacter rarus</name>
    <dbReference type="NCBI Taxonomy" id="1676614"/>
    <lineage>
        <taxon>Bacteria</taxon>
        <taxon>Pseudomonadati</taxon>
        <taxon>Bacteroidota</taxon>
        <taxon>Bacteroidia</taxon>
        <taxon>Bacteroidales</taxon>
        <taxon>Prevotellaceae</taxon>
        <taxon>Xylanibacter</taxon>
    </lineage>
</organism>
<evidence type="ECO:0000313" key="2">
    <source>
        <dbReference type="Proteomes" id="UP000036951"/>
    </source>
</evidence>
<proteinExistence type="predicted"/>
<evidence type="ECO:0000313" key="1">
    <source>
        <dbReference type="EMBL" id="KOO68332.1"/>
    </source>
</evidence>
<dbReference type="AlphaFoldDB" id="A0A8E1URK9"/>
<accession>A0A8E1URK9</accession>
<dbReference type="EMBL" id="LFQU01000015">
    <property type="protein sequence ID" value="KOO68332.1"/>
    <property type="molecule type" value="Genomic_DNA"/>
</dbReference>
<dbReference type="Proteomes" id="UP000036951">
    <property type="component" value="Unassembled WGS sequence"/>
</dbReference>
<comment type="caution">
    <text evidence="1">The sequence shown here is derived from an EMBL/GenBank/DDBJ whole genome shotgun (WGS) entry which is preliminary data.</text>
</comment>
<keyword evidence="2" id="KW-1185">Reference proteome</keyword>
<reference evidence="1 2" key="1">
    <citation type="submission" date="2015-06" db="EMBL/GenBank/DDBJ databases">
        <title>Prevotella sp. 109, sp. nov., a novel member of the family Prevotellaceae isolated from human faeces.</title>
        <authorList>
            <person name="Shkoporov A.N."/>
            <person name="Chaplin A.V."/>
            <person name="Kafarskaia L.I."/>
            <person name="Efimov B.A."/>
        </authorList>
    </citation>
    <scope>NUCLEOTIDE SEQUENCE [LARGE SCALE GENOMIC DNA]</scope>
    <source>
        <strain evidence="1 2">109</strain>
    </source>
</reference>
<protein>
    <submittedName>
        <fullName evidence="1">Uncharacterized protein</fullName>
    </submittedName>
</protein>
<name>A0A8E1URK9_9BACT</name>